<dbReference type="PANTHER" id="PTHR11908:SF157">
    <property type="entry name" value="XANTHINE DEHYDROGENASE SUBUNIT D-RELATED"/>
    <property type="match status" value="1"/>
</dbReference>
<feature type="domain" description="Aldehyde oxidase/xanthine dehydrogenase a/b hammerhead" evidence="1">
    <location>
        <begin position="19"/>
        <end position="131"/>
    </location>
</feature>
<dbReference type="SUPFAM" id="SSF56003">
    <property type="entry name" value="Molybdenum cofactor-binding domain"/>
    <property type="match status" value="1"/>
</dbReference>
<dbReference type="InterPro" id="IPR036856">
    <property type="entry name" value="Ald_Oxase/Xan_DH_a/b_sf"/>
</dbReference>
<dbReference type="Gene3D" id="3.30.365.10">
    <property type="entry name" value="Aldehyde oxidase/xanthine dehydrogenase, molybdopterin binding domain"/>
    <property type="match status" value="4"/>
</dbReference>
<dbReference type="Pfam" id="PF01315">
    <property type="entry name" value="Ald_Xan_dh_C"/>
    <property type="match status" value="1"/>
</dbReference>
<keyword evidence="3" id="KW-1185">Reference proteome</keyword>
<name>A0ABT5J5L6_RHOTP</name>
<accession>A0ABT5J5L6</accession>
<dbReference type="InterPro" id="IPR037165">
    <property type="entry name" value="AldOxase/xan_DH_Mopterin-bd_sf"/>
</dbReference>
<dbReference type="SMART" id="SM01008">
    <property type="entry name" value="Ald_Xan_dh_C"/>
    <property type="match status" value="1"/>
</dbReference>
<dbReference type="Proteomes" id="UP001165652">
    <property type="component" value="Unassembled WGS sequence"/>
</dbReference>
<evidence type="ECO:0000259" key="1">
    <source>
        <dbReference type="SMART" id="SM01008"/>
    </source>
</evidence>
<dbReference type="EMBL" id="JAQQLI010000004">
    <property type="protein sequence ID" value="MDC7784950.1"/>
    <property type="molecule type" value="Genomic_DNA"/>
</dbReference>
<dbReference type="PANTHER" id="PTHR11908">
    <property type="entry name" value="XANTHINE DEHYDROGENASE"/>
    <property type="match status" value="1"/>
</dbReference>
<dbReference type="SUPFAM" id="SSF54665">
    <property type="entry name" value="CO dehydrogenase molybdoprotein N-domain-like"/>
    <property type="match status" value="1"/>
</dbReference>
<reference evidence="2" key="2">
    <citation type="submission" date="2023-02" db="EMBL/GenBank/DDBJ databases">
        <authorList>
            <person name="Rayyan A."/>
            <person name="Meyer T."/>
            <person name="Kyndt J.A."/>
        </authorList>
    </citation>
    <scope>NUCLEOTIDE SEQUENCE</scope>
    <source>
        <strain evidence="2">DSM 9987</strain>
    </source>
</reference>
<dbReference type="InterPro" id="IPR016208">
    <property type="entry name" value="Ald_Oxase/xanthine_DH-like"/>
</dbReference>
<dbReference type="Gene3D" id="3.90.1170.50">
    <property type="entry name" value="Aldehyde oxidase/xanthine dehydrogenase, a/b hammerhead"/>
    <property type="match status" value="1"/>
</dbReference>
<proteinExistence type="predicted"/>
<dbReference type="Pfam" id="PF20256">
    <property type="entry name" value="MoCoBD_2"/>
    <property type="match status" value="1"/>
</dbReference>
<dbReference type="RefSeq" id="WP_272775794.1">
    <property type="nucleotide sequence ID" value="NZ_JAQQLI010000004.1"/>
</dbReference>
<evidence type="ECO:0000313" key="2">
    <source>
        <dbReference type="EMBL" id="MDC7784950.1"/>
    </source>
</evidence>
<reference evidence="2" key="1">
    <citation type="journal article" date="2023" name="Microbiol Resour">
        <title>Genome Sequences of Rhodoplanes serenus and Two Thermotolerant Strains, Rhodoplanes tepidamans and 'Rhodoplanes cryptolactis,' Further Refine the Genus.</title>
        <authorList>
            <person name="Rayyan A.A."/>
            <person name="Kyndt J.A."/>
        </authorList>
    </citation>
    <scope>NUCLEOTIDE SEQUENCE</scope>
    <source>
        <strain evidence="2">DSM 9987</strain>
    </source>
</reference>
<comment type="caution">
    <text evidence="2">The sequence shown here is derived from an EMBL/GenBank/DDBJ whole genome shotgun (WGS) entry which is preliminary data.</text>
</comment>
<gene>
    <name evidence="2" type="ORF">PQJ73_04575</name>
</gene>
<evidence type="ECO:0000313" key="3">
    <source>
        <dbReference type="Proteomes" id="UP001165652"/>
    </source>
</evidence>
<organism evidence="2 3">
    <name type="scientific">Rhodoplanes tepidamans</name>
    <name type="common">Rhodoplanes cryptolactis</name>
    <dbReference type="NCBI Taxonomy" id="200616"/>
    <lineage>
        <taxon>Bacteria</taxon>
        <taxon>Pseudomonadati</taxon>
        <taxon>Pseudomonadota</taxon>
        <taxon>Alphaproteobacteria</taxon>
        <taxon>Hyphomicrobiales</taxon>
        <taxon>Nitrobacteraceae</taxon>
        <taxon>Rhodoplanes</taxon>
    </lineage>
</organism>
<dbReference type="InterPro" id="IPR046867">
    <property type="entry name" value="AldOxase/xan_DH_MoCoBD2"/>
</dbReference>
<dbReference type="InterPro" id="IPR000674">
    <property type="entry name" value="Ald_Oxase/Xan_DH_a/b"/>
</dbReference>
<sequence length="760" mass="80847">MTSVIGKSVKRTDTLGKVTGGAVYAGDVVLPGMLHGKTKRATVAHARIESIDVGKALALPGVKAILTHADVPRVLHYGSPHPRSASVTQDQYILDTKVRYYGEGVAAVAATSEEIAELACELIEVAYEPLPAVLTVEDALKPGAPSIHDVGPGGNLVLDPFVITRGDPEKGFAEADLIVEGEYGMGRPTPAYMEPNVCVCQWDPLGKLTIWTSTQSPFMVRGTLAEVLGLPLNKVRVLVDHMGGGFGAKQDLFQHEFLCALLAQRTRRPVRMEFTRKETFLGGRTRHPGTVWIRQGFRRDGTITAREARVVFNSGAYGSHGPGVTAVGTAALTSLYRCENVRLEGRCVYTNTPIAGAFRGYGVVQTYYALDILMDEAAETLGMDPAALKLLNAVREGDIAPSNHPITGHGLEDCIRRGIEETGWAARGSRPPAKQTGRLRRGWGMGCEMHGSSAYPGIKEQGNAVVRMNEDGSVTLMTGTTGLGTGAHTALAQITAEELGVKFEDVAVVHGDTDVVPWDIGAFASHTTFMAGRACQMAAAQVKAKVLARAADRLEVSAADLDIRDSVITVKGVPGMSMTVRDAIAAEKGIPAPQLLGEGSYHPTKSYSFAAHFVEVEVDTETGQVSVLQVVPVHEIGKIIHPIAAAGQIEGGIQQGIGHTLSEDFVVDQRDGRPLNASFVDYKMPLAMDMPPIRTIILETAPSDGGPFGAKGVGEDPIIAIGPAIANAIYDAIGVRFRHYPITPEQILAALADKDEAQAA</sequence>
<dbReference type="InterPro" id="IPR008274">
    <property type="entry name" value="AldOxase/xan_DH_MoCoBD1"/>
</dbReference>
<protein>
    <submittedName>
        <fullName evidence="2">Xanthine dehydrogenase family protein molybdopterin-binding subunit</fullName>
    </submittedName>
</protein>
<dbReference type="Pfam" id="PF02738">
    <property type="entry name" value="MoCoBD_1"/>
    <property type="match status" value="1"/>
</dbReference>